<dbReference type="OrthoDB" id="785995at2"/>
<dbReference type="InterPro" id="IPR024079">
    <property type="entry name" value="MetalloPept_cat_dom_sf"/>
</dbReference>
<proteinExistence type="predicted"/>
<dbReference type="Pfam" id="PF12388">
    <property type="entry name" value="Peptidase_M57"/>
    <property type="match status" value="1"/>
</dbReference>
<evidence type="ECO:0008006" key="3">
    <source>
        <dbReference type="Google" id="ProtNLM"/>
    </source>
</evidence>
<name>A0A369QE23_9BACT</name>
<reference evidence="1 2" key="1">
    <citation type="submission" date="2018-04" db="EMBL/GenBank/DDBJ databases">
        <title>Adhaeribacter sp. HMF7616 genome sequencing and assembly.</title>
        <authorList>
            <person name="Kang H."/>
            <person name="Kang J."/>
            <person name="Cha I."/>
            <person name="Kim H."/>
            <person name="Joh K."/>
        </authorList>
    </citation>
    <scope>NUCLEOTIDE SEQUENCE [LARGE SCALE GENOMIC DNA]</scope>
    <source>
        <strain evidence="1 2">HMF7616</strain>
    </source>
</reference>
<dbReference type="InterPro" id="IPR024653">
    <property type="entry name" value="Peptidase_M10/M27/M57"/>
</dbReference>
<protein>
    <recommendedName>
        <fullName evidence="3">Protease</fullName>
    </recommendedName>
</protein>
<dbReference type="AlphaFoldDB" id="A0A369QE23"/>
<keyword evidence="2" id="KW-1185">Reference proteome</keyword>
<evidence type="ECO:0000313" key="1">
    <source>
        <dbReference type="EMBL" id="RDC61815.1"/>
    </source>
</evidence>
<organism evidence="1 2">
    <name type="scientific">Adhaeribacter pallidiroseus</name>
    <dbReference type="NCBI Taxonomy" id="2072847"/>
    <lineage>
        <taxon>Bacteria</taxon>
        <taxon>Pseudomonadati</taxon>
        <taxon>Bacteroidota</taxon>
        <taxon>Cytophagia</taxon>
        <taxon>Cytophagales</taxon>
        <taxon>Hymenobacteraceae</taxon>
        <taxon>Adhaeribacter</taxon>
    </lineage>
</organism>
<dbReference type="Gene3D" id="3.40.390.10">
    <property type="entry name" value="Collagenase (Catalytic Domain)"/>
    <property type="match status" value="1"/>
</dbReference>
<sequence length="271" mass="29191">MKLKNLTKWGVMVVALAFSGCQEDQEVVQQSDIAKETLDKIYQMGFGTKEVQRVDNGYLVEGDIFLTEAALNDQHDPRFLRVGETEQYRTNSLVTPGASSVNPRVITVSVSSRLPASYKNGTQVAIDRYNAENLLIKFLLVSSGGNIVLEKANGSYLASAGFPTGGNPYGSVKVNSRAIGDGNTATFYNYVGTIIAHEMGHCIGFRHTDYMDRSYSCGGSTANEGASTVGAVQIPGTPAAADPNSWMLACIGSGQSRPFNNNDKTALNYLY</sequence>
<comment type="caution">
    <text evidence="1">The sequence shown here is derived from an EMBL/GenBank/DDBJ whole genome shotgun (WGS) entry which is preliminary data.</text>
</comment>
<gene>
    <name evidence="1" type="ORF">AHMF7616_00404</name>
</gene>
<evidence type="ECO:0000313" key="2">
    <source>
        <dbReference type="Proteomes" id="UP000253919"/>
    </source>
</evidence>
<dbReference type="SUPFAM" id="SSF55486">
    <property type="entry name" value="Metalloproteases ('zincins'), catalytic domain"/>
    <property type="match status" value="1"/>
</dbReference>
<accession>A0A369QE23</accession>
<dbReference type="EMBL" id="QASA01000001">
    <property type="protein sequence ID" value="RDC61815.1"/>
    <property type="molecule type" value="Genomic_DNA"/>
</dbReference>
<dbReference type="Proteomes" id="UP000253919">
    <property type="component" value="Unassembled WGS sequence"/>
</dbReference>
<dbReference type="RefSeq" id="WP_115371350.1">
    <property type="nucleotide sequence ID" value="NZ_QASA01000001.1"/>
</dbReference>
<dbReference type="GO" id="GO:0008237">
    <property type="term" value="F:metallopeptidase activity"/>
    <property type="evidence" value="ECO:0007669"/>
    <property type="project" value="InterPro"/>
</dbReference>
<dbReference type="PROSITE" id="PS51257">
    <property type="entry name" value="PROKAR_LIPOPROTEIN"/>
    <property type="match status" value="1"/>
</dbReference>